<evidence type="ECO:0000259" key="6">
    <source>
        <dbReference type="Pfam" id="PF07167"/>
    </source>
</evidence>
<keyword evidence="3" id="KW-0808">Transferase</keyword>
<accession>A0ABS3IYS7</accession>
<dbReference type="Gene3D" id="3.40.50.1820">
    <property type="entry name" value="alpha/beta hydrolase"/>
    <property type="match status" value="1"/>
</dbReference>
<evidence type="ECO:0000313" key="7">
    <source>
        <dbReference type="EMBL" id="MBO0902569.1"/>
    </source>
</evidence>
<protein>
    <submittedName>
        <fullName evidence="7">Class I poly(R)-hydroxyalkanoic acid synthase</fullName>
    </submittedName>
</protein>
<dbReference type="Pfam" id="PF00561">
    <property type="entry name" value="Abhydrolase_1"/>
    <property type="match status" value="1"/>
</dbReference>
<dbReference type="InterPro" id="IPR010941">
    <property type="entry name" value="PhaC_N"/>
</dbReference>
<evidence type="ECO:0000259" key="5">
    <source>
        <dbReference type="Pfam" id="PF00561"/>
    </source>
</evidence>
<evidence type="ECO:0000256" key="2">
    <source>
        <dbReference type="ARBA" id="ARBA00022490"/>
    </source>
</evidence>
<sequence length="610" mass="68618">MASKATRPETDPLAMHTEDFVVKDPEAFSRNMARMLEQIGKAAAAWVAPREKGEVVDGGPISMAEVVQTLSKVSEYWMTDPARAMEAQTNLFASYLNIWSNSIRRLAGEAPDHPVDAAKGDKRFAGADWNENLFFDFVKQTYLLTSRWADELVERAEGLDPHTRHKAAFYVRQISNALAPSNFVMTNPELYRETIASNGENLVKGMKMFAEDMVAGRGTLRLRQSDYSKYQVGRDMAVTPGKVVAENDLCQIIQYAPQTETVFRRPLLIVPPWINKFYILDLNPEKSFIGWAVKQGLTVFVVSWVNPDERQAEKGWQEYIEEGIRFGLDTAEKATGEAQVNAVGYCVGGTLLGASLAYLKAKGDERIKTTTFLTTQIDFTHAGDLKVFVDETQLKALERSMERGYLEGSQMATAFNLLRSGDLIWPYFVNNYLRGKEPLPFDLLYWNADSTRMPKANHLFYLRNCYHENRLSRGKMEIGGVRLDLSKVTMPIYNLATKEDHIAPARSVYRGCLAFGSKVDFVLTGSGHIAGVVNPPAKNKYQYWTGPAPKDTGGFEDWLLAARETPGSWWGHWLEWLTPHLGDRIEPREPGGGRLTPIEDAPGRYVRMPS</sequence>
<keyword evidence="8" id="KW-1185">Reference proteome</keyword>
<proteinExistence type="predicted"/>
<evidence type="ECO:0000256" key="3">
    <source>
        <dbReference type="ARBA" id="ARBA00022679"/>
    </source>
</evidence>
<dbReference type="InterPro" id="IPR051321">
    <property type="entry name" value="PHA/PHB_synthase"/>
</dbReference>
<gene>
    <name evidence="7" type="primary">phaC</name>
    <name evidence="7" type="ORF">J1C47_02870</name>
</gene>
<dbReference type="InterPro" id="IPR010963">
    <property type="entry name" value="PHA_synth_I"/>
</dbReference>
<dbReference type="SUPFAM" id="SSF53474">
    <property type="entry name" value="alpha/beta-Hydrolases"/>
    <property type="match status" value="1"/>
</dbReference>
<evidence type="ECO:0000256" key="4">
    <source>
        <dbReference type="ARBA" id="ARBA00023315"/>
    </source>
</evidence>
<dbReference type="PANTHER" id="PTHR36837">
    <property type="entry name" value="POLY(3-HYDROXYALKANOATE) POLYMERASE SUBUNIT PHAC"/>
    <property type="match status" value="1"/>
</dbReference>
<reference evidence="7 8" key="1">
    <citation type="submission" date="2021-03" db="EMBL/GenBank/DDBJ databases">
        <title>Whole genome sequence of Jiella sp. MQZ13P-4.</title>
        <authorList>
            <person name="Tuo L."/>
        </authorList>
    </citation>
    <scope>NUCLEOTIDE SEQUENCE [LARGE SCALE GENOMIC DNA]</scope>
    <source>
        <strain evidence="7 8">MQZ13P-4</strain>
    </source>
</reference>
<dbReference type="Pfam" id="PF07167">
    <property type="entry name" value="PhaC_N"/>
    <property type="match status" value="1"/>
</dbReference>
<feature type="domain" description="AB hydrolase-1" evidence="5">
    <location>
        <begin position="294"/>
        <end position="534"/>
    </location>
</feature>
<feature type="domain" description="Poly-beta-hydroxybutyrate polymerase N-terminal" evidence="6">
    <location>
        <begin position="121"/>
        <end position="292"/>
    </location>
</feature>
<evidence type="ECO:0000256" key="1">
    <source>
        <dbReference type="ARBA" id="ARBA00004496"/>
    </source>
</evidence>
<comment type="caution">
    <text evidence="7">The sequence shown here is derived from an EMBL/GenBank/DDBJ whole genome shotgun (WGS) entry which is preliminary data.</text>
</comment>
<dbReference type="PANTHER" id="PTHR36837:SF5">
    <property type="entry name" value="POLY-3-HYDROXYBUTYRATE SYNTHASE"/>
    <property type="match status" value="1"/>
</dbReference>
<keyword evidence="2" id="KW-0963">Cytoplasm</keyword>
<dbReference type="RefSeq" id="WP_207349217.1">
    <property type="nucleotide sequence ID" value="NZ_JAFMPY010000003.1"/>
</dbReference>
<name>A0ABS3IYS7_9HYPH</name>
<dbReference type="EMBL" id="JAFMPY010000003">
    <property type="protein sequence ID" value="MBO0902569.1"/>
    <property type="molecule type" value="Genomic_DNA"/>
</dbReference>
<keyword evidence="4" id="KW-0012">Acyltransferase</keyword>
<dbReference type="NCBIfam" id="TIGR01838">
    <property type="entry name" value="PHA_synth_I"/>
    <property type="match status" value="1"/>
</dbReference>
<dbReference type="InterPro" id="IPR029058">
    <property type="entry name" value="AB_hydrolase_fold"/>
</dbReference>
<comment type="subcellular location">
    <subcellularLocation>
        <location evidence="1">Cytoplasm</location>
    </subcellularLocation>
</comment>
<dbReference type="InterPro" id="IPR000073">
    <property type="entry name" value="AB_hydrolase_1"/>
</dbReference>
<dbReference type="Proteomes" id="UP000664288">
    <property type="component" value="Unassembled WGS sequence"/>
</dbReference>
<evidence type="ECO:0000313" key="8">
    <source>
        <dbReference type="Proteomes" id="UP000664288"/>
    </source>
</evidence>
<organism evidence="7 8">
    <name type="scientific">Jiella sonneratiae</name>
    <dbReference type="NCBI Taxonomy" id="2816856"/>
    <lineage>
        <taxon>Bacteria</taxon>
        <taxon>Pseudomonadati</taxon>
        <taxon>Pseudomonadota</taxon>
        <taxon>Alphaproteobacteria</taxon>
        <taxon>Hyphomicrobiales</taxon>
        <taxon>Aurantimonadaceae</taxon>
        <taxon>Jiella</taxon>
    </lineage>
</organism>